<proteinExistence type="predicted"/>
<evidence type="ECO:0000313" key="2">
    <source>
        <dbReference type="Proteomes" id="UP000559256"/>
    </source>
</evidence>
<dbReference type="OrthoDB" id="3015492at2759"/>
<reference evidence="1 2" key="1">
    <citation type="journal article" date="2020" name="ISME J.">
        <title>Uncovering the hidden diversity of litter-decomposition mechanisms in mushroom-forming fungi.</title>
        <authorList>
            <person name="Floudas D."/>
            <person name="Bentzer J."/>
            <person name="Ahren D."/>
            <person name="Johansson T."/>
            <person name="Persson P."/>
            <person name="Tunlid A."/>
        </authorList>
    </citation>
    <scope>NUCLEOTIDE SEQUENCE [LARGE SCALE GENOMIC DNA]</scope>
    <source>
        <strain evidence="1 2">CBS 291.85</strain>
    </source>
</reference>
<gene>
    <name evidence="1" type="ORF">D9758_012956</name>
</gene>
<comment type="caution">
    <text evidence="1">The sequence shown here is derived from an EMBL/GenBank/DDBJ whole genome shotgun (WGS) entry which is preliminary data.</text>
</comment>
<name>A0A8H5FNR5_9AGAR</name>
<dbReference type="AlphaFoldDB" id="A0A8H5FNR5"/>
<dbReference type="Proteomes" id="UP000559256">
    <property type="component" value="Unassembled WGS sequence"/>
</dbReference>
<sequence>MAFSNLMSNISNTARDMASSLSLSENQVAQGIGESLRAFADTPWSSEPPSTQPPPLLVEFGKRTIALGRKHMGKMSGKNAFLYVKSKFGLLNASTPLHLQAKFNFEGSSTEYVEIDLEAWEEMVPYIQKLRIMT</sequence>
<protein>
    <submittedName>
        <fullName evidence="1">Uncharacterized protein</fullName>
    </submittedName>
</protein>
<dbReference type="EMBL" id="JAACJM010000138">
    <property type="protein sequence ID" value="KAF5343556.1"/>
    <property type="molecule type" value="Genomic_DNA"/>
</dbReference>
<evidence type="ECO:0000313" key="1">
    <source>
        <dbReference type="EMBL" id="KAF5343556.1"/>
    </source>
</evidence>
<organism evidence="1 2">
    <name type="scientific">Tetrapyrgos nigripes</name>
    <dbReference type="NCBI Taxonomy" id="182062"/>
    <lineage>
        <taxon>Eukaryota</taxon>
        <taxon>Fungi</taxon>
        <taxon>Dikarya</taxon>
        <taxon>Basidiomycota</taxon>
        <taxon>Agaricomycotina</taxon>
        <taxon>Agaricomycetes</taxon>
        <taxon>Agaricomycetidae</taxon>
        <taxon>Agaricales</taxon>
        <taxon>Marasmiineae</taxon>
        <taxon>Marasmiaceae</taxon>
        <taxon>Tetrapyrgos</taxon>
    </lineage>
</organism>
<keyword evidence="2" id="KW-1185">Reference proteome</keyword>
<accession>A0A8H5FNR5</accession>